<feature type="domain" description="Bacterial repeat" evidence="2">
    <location>
        <begin position="577"/>
        <end position="630"/>
    </location>
</feature>
<evidence type="ECO:0000313" key="4">
    <source>
        <dbReference type="Proteomes" id="UP000623269"/>
    </source>
</evidence>
<name>A0A8J7H4I0_9FIRM</name>
<dbReference type="InterPro" id="IPR044060">
    <property type="entry name" value="Bacterial_rp_domain"/>
</dbReference>
<dbReference type="Proteomes" id="UP000623269">
    <property type="component" value="Unassembled WGS sequence"/>
</dbReference>
<sequence length="719" mass="81665">MLKKKKYLTLFIMLSLIFLLPVKVGAETIISEPTFSVPAGLYTEEFDLTITSDVEDASIYYTIDGSVPSVGNATTYPYANPIKISNTPLREKPSPFFSGTVIRAIVVGPEGSISKTATASYFVDNNIFNRYSMPIISITTDNANLYDNSIGIMAPSNTKNRGKEWERPIHFEYFDKDGNLQLSQDAGIRLHGGASRDWAFKSLRIYARSEYDEQTQFEYDFFSSSVIPALVNSGEKQDDIITKFKRLLLRAGGNEGTAGDATFFRDALSQALMTNTKLDLQAYSPAVTFINGEFYGIHNIRERQDDKYIEDHYDIDENEVVIYEFTYEEGTGKQQPVISSGSESDLEFYNTLLEFITKNDLSKKENYEQVQQWLDIENFVDYQIINIYGANRDWPGNNCKAWRVRTEYNPEAAYGLDGRLRYLVYDMDFNFGLYNMRAVNMNSLADATKAGGTEWPNQDGSTLFLRKLLENEEFQTYFNQRFLDLLNTNFDKDSVITLIDQISGYYSNGAIEEQKTRYFLLHDWHRNIEAVKMFIDKRPAIVKSHLAGKFKLGKMYFLSIGVANETNPLGGKIQINTITIDGNSKGVINGVWKKSYYEKLPTLLTAIPDEGYEFVSWSGASDSTEPTIDASMLYNDSGDVNLTPIFRLISANGEETKESATTDYENDNIDEALDTKDEQKQSNQNNNSTFYIISLIIITALFILVVVSYVRQNRKNNHS</sequence>
<dbReference type="InterPro" id="IPR014867">
    <property type="entry name" value="Spore_coat_CotH_CotH2/3/7"/>
</dbReference>
<dbReference type="RefSeq" id="WP_197662627.1">
    <property type="nucleotide sequence ID" value="NZ_JAEAGR010000021.1"/>
</dbReference>
<dbReference type="InterPro" id="IPR026876">
    <property type="entry name" value="Fn3_assoc_repeat"/>
</dbReference>
<keyword evidence="1" id="KW-1133">Transmembrane helix</keyword>
<comment type="caution">
    <text evidence="3">The sequence shown here is derived from an EMBL/GenBank/DDBJ whole genome shotgun (WGS) entry which is preliminary data.</text>
</comment>
<dbReference type="Pfam" id="PF18998">
    <property type="entry name" value="Flg_new_2"/>
    <property type="match status" value="1"/>
</dbReference>
<keyword evidence="1" id="KW-0472">Membrane</keyword>
<evidence type="ECO:0000256" key="1">
    <source>
        <dbReference type="SAM" id="Phobius"/>
    </source>
</evidence>
<protein>
    <submittedName>
        <fullName evidence="3">CotH kinase family protein</fullName>
    </submittedName>
</protein>
<dbReference type="Pfam" id="PF13287">
    <property type="entry name" value="Fn3_assoc"/>
    <property type="match status" value="1"/>
</dbReference>
<evidence type="ECO:0000259" key="2">
    <source>
        <dbReference type="Pfam" id="PF18998"/>
    </source>
</evidence>
<keyword evidence="3" id="KW-0418">Kinase</keyword>
<gene>
    <name evidence="3" type="ORF">I5677_15835</name>
</gene>
<evidence type="ECO:0000313" key="3">
    <source>
        <dbReference type="EMBL" id="MBH1942373.1"/>
    </source>
</evidence>
<keyword evidence="1" id="KW-0812">Transmembrane</keyword>
<reference evidence="3" key="1">
    <citation type="submission" date="2020-12" db="EMBL/GenBank/DDBJ databases">
        <title>M. sibirica DSM 26468T genome.</title>
        <authorList>
            <person name="Thieme N."/>
            <person name="Rettenmaier R."/>
            <person name="Zverlov V."/>
            <person name="Liebl W."/>
        </authorList>
    </citation>
    <scope>NUCLEOTIDE SEQUENCE</scope>
    <source>
        <strain evidence="3">DSM 26468</strain>
    </source>
</reference>
<organism evidence="3 4">
    <name type="scientific">Mobilitalea sibirica</name>
    <dbReference type="NCBI Taxonomy" id="1462919"/>
    <lineage>
        <taxon>Bacteria</taxon>
        <taxon>Bacillati</taxon>
        <taxon>Bacillota</taxon>
        <taxon>Clostridia</taxon>
        <taxon>Lachnospirales</taxon>
        <taxon>Lachnospiraceae</taxon>
        <taxon>Mobilitalea</taxon>
    </lineage>
</organism>
<proteinExistence type="predicted"/>
<keyword evidence="3" id="KW-0808">Transferase</keyword>
<dbReference type="Pfam" id="PF08757">
    <property type="entry name" value="CotH"/>
    <property type="match status" value="1"/>
</dbReference>
<keyword evidence="4" id="KW-1185">Reference proteome</keyword>
<dbReference type="GO" id="GO:0016301">
    <property type="term" value="F:kinase activity"/>
    <property type="evidence" value="ECO:0007669"/>
    <property type="project" value="UniProtKB-KW"/>
</dbReference>
<accession>A0A8J7H4I0</accession>
<feature type="transmembrane region" description="Helical" evidence="1">
    <location>
        <begin position="690"/>
        <end position="710"/>
    </location>
</feature>
<dbReference type="AlphaFoldDB" id="A0A8J7H4I0"/>
<dbReference type="EMBL" id="JAEAGR010000021">
    <property type="protein sequence ID" value="MBH1942373.1"/>
    <property type="molecule type" value="Genomic_DNA"/>
</dbReference>